<sequence length="769" mass="85577">MSGQSIVMHEVTRFFQWPTELLSITACFSCPIERIQQNGLSGMMTPTGDPLLSTTVDDARNHFEGPTADVSEAVLASANILRLCQDSKGQPTIHVFASLFSTLALACSKEAVILTNTAFLLSRTAAIGCTQYEGQATILVSSYVPPRSRNDQVVSANNDGSYSESENLPPAALLLPLDGPFDGHVIPSSGLHVDCVLPVICVADQDNIRELVISTVYQRYTWGICLPVVGISLENVIARVVIGWIHEEEATGVSDLPTVHIASSADEEINSRLGIFDLSDPVSAIHDLHMDSPSDWWVRVLKWLEGDDSRGQDIIASSEIPGESLSSFENISDISMRLSNHSSSLGSVVTPPPSHYSASRFAQLEDSLLDEKYGVRKWLWERNTIQVICTKLDEYEITSTAHYQVDEMISYYTHILELNCPDLNCMTNDAIAAIPCISLHRNLLNLLFSQMRDHLAESDNTPVLGNEDFSFFKSRLPVFLSAVSLMRQTLNTPNQVKMRDPFDLLVEFFWCKKEEKISNSYLQNCKIQFASNKATASTLYDNKQAYLCEVITWYQQEAFTPDTPASLKDAVEERQMDIRKKLTKTYLVPELTINAADRCSEPISGVVDGLAVARTMIDYRGSAIEVLLPRLVVKYKETKDRDSKIALRLCQMSCISVVEFLDSVGIAEVPVYGLVVSGSRVSIMMVWHSTKSMVHTDDPALANKAFGFNCIIDENIVTLDIAEPLDAYHFATVMHRIFLAGQHLGDVLKNKDPETIRGLERRFFCRDSE</sequence>
<keyword evidence="2" id="KW-1185">Reference proteome</keyword>
<proteinExistence type="predicted"/>
<protein>
    <submittedName>
        <fullName evidence="1">Uncharacterized protein</fullName>
    </submittedName>
</protein>
<dbReference type="OrthoDB" id="2919059at2759"/>
<name>A0A9P5Z7V8_9AGAR</name>
<accession>A0A9P5Z7V8</accession>
<evidence type="ECO:0000313" key="1">
    <source>
        <dbReference type="EMBL" id="KAF9481604.1"/>
    </source>
</evidence>
<reference evidence="1" key="1">
    <citation type="submission" date="2020-11" db="EMBL/GenBank/DDBJ databases">
        <authorList>
            <consortium name="DOE Joint Genome Institute"/>
            <person name="Ahrendt S."/>
            <person name="Riley R."/>
            <person name="Andreopoulos W."/>
            <person name="Labutti K."/>
            <person name="Pangilinan J."/>
            <person name="Ruiz-Duenas F.J."/>
            <person name="Barrasa J.M."/>
            <person name="Sanchez-Garcia M."/>
            <person name="Camarero S."/>
            <person name="Miyauchi S."/>
            <person name="Serrano A."/>
            <person name="Linde D."/>
            <person name="Babiker R."/>
            <person name="Drula E."/>
            <person name="Ayuso-Fernandez I."/>
            <person name="Pacheco R."/>
            <person name="Padilla G."/>
            <person name="Ferreira P."/>
            <person name="Barriuso J."/>
            <person name="Kellner H."/>
            <person name="Castanera R."/>
            <person name="Alfaro M."/>
            <person name="Ramirez L."/>
            <person name="Pisabarro A.G."/>
            <person name="Kuo A."/>
            <person name="Tritt A."/>
            <person name="Lipzen A."/>
            <person name="He G."/>
            <person name="Yan M."/>
            <person name="Ng V."/>
            <person name="Cullen D."/>
            <person name="Martin F."/>
            <person name="Rosso M.-N."/>
            <person name="Henrissat B."/>
            <person name="Hibbett D."/>
            <person name="Martinez A.T."/>
            <person name="Grigoriev I.V."/>
        </authorList>
    </citation>
    <scope>NUCLEOTIDE SEQUENCE</scope>
    <source>
        <strain evidence="1">CIRM-BRFM 674</strain>
    </source>
</reference>
<dbReference type="EMBL" id="MU155176">
    <property type="protein sequence ID" value="KAF9481604.1"/>
    <property type="molecule type" value="Genomic_DNA"/>
</dbReference>
<organism evidence="1 2">
    <name type="scientific">Pholiota conissans</name>
    <dbReference type="NCBI Taxonomy" id="109636"/>
    <lineage>
        <taxon>Eukaryota</taxon>
        <taxon>Fungi</taxon>
        <taxon>Dikarya</taxon>
        <taxon>Basidiomycota</taxon>
        <taxon>Agaricomycotina</taxon>
        <taxon>Agaricomycetes</taxon>
        <taxon>Agaricomycetidae</taxon>
        <taxon>Agaricales</taxon>
        <taxon>Agaricineae</taxon>
        <taxon>Strophariaceae</taxon>
        <taxon>Pholiota</taxon>
    </lineage>
</organism>
<dbReference type="AlphaFoldDB" id="A0A9P5Z7V8"/>
<comment type="caution">
    <text evidence="1">The sequence shown here is derived from an EMBL/GenBank/DDBJ whole genome shotgun (WGS) entry which is preliminary data.</text>
</comment>
<dbReference type="Proteomes" id="UP000807469">
    <property type="component" value="Unassembled WGS sequence"/>
</dbReference>
<gene>
    <name evidence="1" type="ORF">BDN70DRAFT_991760</name>
</gene>
<evidence type="ECO:0000313" key="2">
    <source>
        <dbReference type="Proteomes" id="UP000807469"/>
    </source>
</evidence>